<dbReference type="PANTHER" id="PTHR34120">
    <property type="entry name" value="EXPRESSED PROTEIN"/>
    <property type="match status" value="1"/>
</dbReference>
<evidence type="ECO:0000313" key="3">
    <source>
        <dbReference type="Proteomes" id="UP001497457"/>
    </source>
</evidence>
<sequence>MPQLDLDDQDRHACVGASGDGESKRDTAAAASDDAGAVRPGGDVSATARADGDDAPPESVLLRVSDGIGLAELLCAALRRDGSTKGSSNPKAAAEAATRKHGAPRADSRRPPAAAASKTAVSIGVLPAAGKVVANKERRARAPGRVVVARAWRRPAAGARVFASEAVGAEPVSPKVSCLGAVLPETRAAATPGPPAGKREEERGGCWASAAAALRGLCCSCDSDPRREGEPGARESSDSRAAAPEAPPAAAVLSPPRQMVAGLGDLKRLASRRWPETMATEGRGSV</sequence>
<evidence type="ECO:0000313" key="2">
    <source>
        <dbReference type="EMBL" id="CAL5017126.1"/>
    </source>
</evidence>
<gene>
    <name evidence="2" type="ORF">URODEC1_LOCUS73620</name>
</gene>
<feature type="compositionally biased region" description="Basic and acidic residues" evidence="1">
    <location>
        <begin position="223"/>
        <end position="238"/>
    </location>
</feature>
<feature type="region of interest" description="Disordered" evidence="1">
    <location>
        <begin position="1"/>
        <end position="60"/>
    </location>
</feature>
<feature type="region of interest" description="Disordered" evidence="1">
    <location>
        <begin position="80"/>
        <end position="120"/>
    </location>
</feature>
<keyword evidence="3" id="KW-1185">Reference proteome</keyword>
<dbReference type="AlphaFoldDB" id="A0ABC9CDQ1"/>
<proteinExistence type="predicted"/>
<feature type="compositionally biased region" description="Low complexity" evidence="1">
    <location>
        <begin position="28"/>
        <end position="37"/>
    </location>
</feature>
<name>A0ABC9CDQ1_9POAL</name>
<dbReference type="PANTHER" id="PTHR34120:SF3">
    <property type="entry name" value="OS04G0412700 PROTEIN"/>
    <property type="match status" value="1"/>
</dbReference>
<dbReference type="EMBL" id="OZ075139">
    <property type="protein sequence ID" value="CAL5017126.1"/>
    <property type="molecule type" value="Genomic_DNA"/>
</dbReference>
<feature type="region of interest" description="Disordered" evidence="1">
    <location>
        <begin position="223"/>
        <end position="286"/>
    </location>
</feature>
<accession>A0ABC9CDQ1</accession>
<dbReference type="Proteomes" id="UP001497457">
    <property type="component" value="Chromosome 29rd"/>
</dbReference>
<reference evidence="2" key="1">
    <citation type="submission" date="2024-10" db="EMBL/GenBank/DDBJ databases">
        <authorList>
            <person name="Ryan C."/>
        </authorList>
    </citation>
    <scope>NUCLEOTIDE SEQUENCE [LARGE SCALE GENOMIC DNA]</scope>
</reference>
<feature type="compositionally biased region" description="Low complexity" evidence="1">
    <location>
        <begin position="239"/>
        <end position="251"/>
    </location>
</feature>
<protein>
    <submittedName>
        <fullName evidence="2">Uncharacterized protein</fullName>
    </submittedName>
</protein>
<organism evidence="2 3">
    <name type="scientific">Urochloa decumbens</name>
    <dbReference type="NCBI Taxonomy" id="240449"/>
    <lineage>
        <taxon>Eukaryota</taxon>
        <taxon>Viridiplantae</taxon>
        <taxon>Streptophyta</taxon>
        <taxon>Embryophyta</taxon>
        <taxon>Tracheophyta</taxon>
        <taxon>Spermatophyta</taxon>
        <taxon>Magnoliopsida</taxon>
        <taxon>Liliopsida</taxon>
        <taxon>Poales</taxon>
        <taxon>Poaceae</taxon>
        <taxon>PACMAD clade</taxon>
        <taxon>Panicoideae</taxon>
        <taxon>Panicodae</taxon>
        <taxon>Paniceae</taxon>
        <taxon>Melinidinae</taxon>
        <taxon>Urochloa</taxon>
    </lineage>
</organism>
<evidence type="ECO:0000256" key="1">
    <source>
        <dbReference type="SAM" id="MobiDB-lite"/>
    </source>
</evidence>